<dbReference type="Proteomes" id="UP000078116">
    <property type="component" value="Unassembled WGS sequence"/>
</dbReference>
<accession>A0A1A9NHR2</accession>
<protein>
    <recommendedName>
        <fullName evidence="6">Secreted protein</fullName>
    </recommendedName>
</protein>
<proteinExistence type="predicted"/>
<keyword evidence="4" id="KW-1185">Reference proteome</keyword>
<organism evidence="3 5">
    <name type="scientific">Paraburkholderia ginsengiterrae</name>
    <dbReference type="NCBI Taxonomy" id="1462993"/>
    <lineage>
        <taxon>Bacteria</taxon>
        <taxon>Pseudomonadati</taxon>
        <taxon>Pseudomonadota</taxon>
        <taxon>Betaproteobacteria</taxon>
        <taxon>Burkholderiales</taxon>
        <taxon>Burkholderiaceae</taxon>
        <taxon>Paraburkholderia</taxon>
    </lineage>
</organism>
<keyword evidence="1" id="KW-0732">Signal</keyword>
<evidence type="ECO:0000313" key="2">
    <source>
        <dbReference type="EMBL" id="OAJ58448.1"/>
    </source>
</evidence>
<evidence type="ECO:0000313" key="4">
    <source>
        <dbReference type="Proteomes" id="UP000077961"/>
    </source>
</evidence>
<sequence length="121" mass="12383">MKLKKACAMTLFTFASSDINWLTFTASVPLRPAATFVIRRSAPAEPTDTSPPAAVAAEIAVPPVGVKPAVVSVVEFATDLEPSATELVVVALARAPIARLSLPDAVASSPIACAANPVATE</sequence>
<dbReference type="EMBL" id="LXJZ01000176">
    <property type="protein sequence ID" value="OAJ58448.1"/>
    <property type="molecule type" value="Genomic_DNA"/>
</dbReference>
<name>A0A1A9NHR2_9BURK</name>
<dbReference type="STRING" id="1462993.A6V36_05875"/>
<evidence type="ECO:0008006" key="6">
    <source>
        <dbReference type="Google" id="ProtNLM"/>
    </source>
</evidence>
<evidence type="ECO:0000256" key="1">
    <source>
        <dbReference type="SAM" id="SignalP"/>
    </source>
</evidence>
<evidence type="ECO:0000313" key="3">
    <source>
        <dbReference type="EMBL" id="OAJ65668.1"/>
    </source>
</evidence>
<dbReference type="EMBL" id="LXKA01000022">
    <property type="protein sequence ID" value="OAJ65668.1"/>
    <property type="molecule type" value="Genomic_DNA"/>
</dbReference>
<comment type="caution">
    <text evidence="3">The sequence shown here is derived from an EMBL/GenBank/DDBJ whole genome shotgun (WGS) entry which is preliminary data.</text>
</comment>
<evidence type="ECO:0000313" key="5">
    <source>
        <dbReference type="Proteomes" id="UP000078116"/>
    </source>
</evidence>
<feature type="chain" id="PRO_5008394023" description="Secreted protein" evidence="1">
    <location>
        <begin position="18"/>
        <end position="121"/>
    </location>
</feature>
<feature type="signal peptide" evidence="1">
    <location>
        <begin position="1"/>
        <end position="17"/>
    </location>
</feature>
<reference evidence="4 5" key="1">
    <citation type="submission" date="2016-04" db="EMBL/GenBank/DDBJ databases">
        <title>Reclassification of Paraburkholderia panaciterrae (Farh et al. 2015) Dobritsa &amp; Samadpour 2016 as a later homotypic synonym of Paraburkholderia ginsengiterrae (Farh et al. 2015) Dobritsa &amp; Samadpour 2016.</title>
        <authorList>
            <person name="Dobritsa A.P."/>
            <person name="Kutumbaka K."/>
            <person name="Samadpour M."/>
        </authorList>
    </citation>
    <scope>NUCLEOTIDE SEQUENCE [LARGE SCALE GENOMIC DNA]</scope>
    <source>
        <strain evidence="3 5">DCY85</strain>
        <strain evidence="2 4">DCY85-1</strain>
    </source>
</reference>
<dbReference type="AlphaFoldDB" id="A0A1A9NHR2"/>
<dbReference type="Proteomes" id="UP000077961">
    <property type="component" value="Unassembled WGS sequence"/>
</dbReference>
<gene>
    <name evidence="2" type="ORF">A6V36_05875</name>
    <name evidence="3" type="ORF">A6V37_13895</name>
</gene>